<dbReference type="HOGENOM" id="CLU_020051_0_0_1"/>
<dbReference type="SUPFAM" id="SSF50729">
    <property type="entry name" value="PH domain-like"/>
    <property type="match status" value="1"/>
</dbReference>
<evidence type="ECO:0000313" key="3">
    <source>
        <dbReference type="EnsemblProtists" id="PYU1_T009927"/>
    </source>
</evidence>
<protein>
    <recommendedName>
        <fullName evidence="2">PH domain-containing protein</fullName>
    </recommendedName>
</protein>
<reference evidence="4" key="1">
    <citation type="journal article" date="2010" name="Genome Biol.">
        <title>Genome sequence of the necrotrophic plant pathogen Pythium ultimum reveals original pathogenicity mechanisms and effector repertoire.</title>
        <authorList>
            <person name="Levesque C.A."/>
            <person name="Brouwer H."/>
            <person name="Cano L."/>
            <person name="Hamilton J.P."/>
            <person name="Holt C."/>
            <person name="Huitema E."/>
            <person name="Raffaele S."/>
            <person name="Robideau G.P."/>
            <person name="Thines M."/>
            <person name="Win J."/>
            <person name="Zerillo M.M."/>
            <person name="Beakes G.W."/>
            <person name="Boore J.L."/>
            <person name="Busam D."/>
            <person name="Dumas B."/>
            <person name="Ferriera S."/>
            <person name="Fuerstenberg S.I."/>
            <person name="Gachon C.M."/>
            <person name="Gaulin E."/>
            <person name="Govers F."/>
            <person name="Grenville-Briggs L."/>
            <person name="Horner N."/>
            <person name="Hostetler J."/>
            <person name="Jiang R.H."/>
            <person name="Johnson J."/>
            <person name="Krajaejun T."/>
            <person name="Lin H."/>
            <person name="Meijer H.J."/>
            <person name="Moore B."/>
            <person name="Morris P."/>
            <person name="Phuntmart V."/>
            <person name="Puiu D."/>
            <person name="Shetty J."/>
            <person name="Stajich J.E."/>
            <person name="Tripathy S."/>
            <person name="Wawra S."/>
            <person name="van West P."/>
            <person name="Whitty B.R."/>
            <person name="Coutinho P.M."/>
            <person name="Henrissat B."/>
            <person name="Martin F."/>
            <person name="Thomas P.D."/>
            <person name="Tyler B.M."/>
            <person name="De Vries R.P."/>
            <person name="Kamoun S."/>
            <person name="Yandell M."/>
            <person name="Tisserat N."/>
            <person name="Buell C.R."/>
        </authorList>
    </citation>
    <scope>NUCLEOTIDE SEQUENCE</scope>
    <source>
        <strain evidence="4">DAOM:BR144</strain>
    </source>
</reference>
<keyword evidence="4" id="KW-1185">Reference proteome</keyword>
<feature type="compositionally biased region" description="Low complexity" evidence="1">
    <location>
        <begin position="68"/>
        <end position="86"/>
    </location>
</feature>
<organism evidence="3 4">
    <name type="scientific">Globisporangium ultimum (strain ATCC 200006 / CBS 805.95 / DAOM BR144)</name>
    <name type="common">Pythium ultimum</name>
    <dbReference type="NCBI Taxonomy" id="431595"/>
    <lineage>
        <taxon>Eukaryota</taxon>
        <taxon>Sar</taxon>
        <taxon>Stramenopiles</taxon>
        <taxon>Oomycota</taxon>
        <taxon>Peronosporomycetes</taxon>
        <taxon>Pythiales</taxon>
        <taxon>Pythiaceae</taxon>
        <taxon>Globisporangium</taxon>
    </lineage>
</organism>
<evidence type="ECO:0000313" key="4">
    <source>
        <dbReference type="Proteomes" id="UP000019132"/>
    </source>
</evidence>
<reference evidence="4" key="2">
    <citation type="submission" date="2010-04" db="EMBL/GenBank/DDBJ databases">
        <authorList>
            <person name="Buell R."/>
            <person name="Hamilton J."/>
            <person name="Hostetler J."/>
        </authorList>
    </citation>
    <scope>NUCLEOTIDE SEQUENCE [LARGE SCALE GENOMIC DNA]</scope>
    <source>
        <strain evidence="4">DAOM:BR144</strain>
    </source>
</reference>
<feature type="compositionally biased region" description="Polar residues" evidence="1">
    <location>
        <begin position="321"/>
        <end position="333"/>
    </location>
</feature>
<feature type="region of interest" description="Disordered" evidence="1">
    <location>
        <begin position="1"/>
        <end position="410"/>
    </location>
</feature>
<dbReference type="Proteomes" id="UP000019132">
    <property type="component" value="Unassembled WGS sequence"/>
</dbReference>
<dbReference type="Gene3D" id="2.30.29.30">
    <property type="entry name" value="Pleckstrin-homology domain (PH domain)/Phosphotyrosine-binding domain (PTB)"/>
    <property type="match status" value="1"/>
</dbReference>
<dbReference type="SMART" id="SM00233">
    <property type="entry name" value="PH"/>
    <property type="match status" value="1"/>
</dbReference>
<dbReference type="eggNOG" id="ENOG502S929">
    <property type="taxonomic scope" value="Eukaryota"/>
</dbReference>
<accession>K3WY78</accession>
<evidence type="ECO:0000256" key="1">
    <source>
        <dbReference type="SAM" id="MobiDB-lite"/>
    </source>
</evidence>
<dbReference type="EnsemblProtists" id="PYU1_T009927">
    <property type="protein sequence ID" value="PYU1_T009927"/>
    <property type="gene ID" value="PYU1_G009909"/>
</dbReference>
<reference evidence="3" key="3">
    <citation type="submission" date="2015-02" db="UniProtKB">
        <authorList>
            <consortium name="EnsemblProtists"/>
        </authorList>
    </citation>
    <scope>IDENTIFICATION</scope>
    <source>
        <strain evidence="3">DAOM BR144</strain>
    </source>
</reference>
<feature type="compositionally biased region" description="Low complexity" evidence="1">
    <location>
        <begin position="449"/>
        <end position="462"/>
    </location>
</feature>
<feature type="compositionally biased region" description="Basic and acidic residues" evidence="1">
    <location>
        <begin position="170"/>
        <end position="192"/>
    </location>
</feature>
<sequence length="633" mass="68590">MAFVRFQRRGGDDAKQQQRQSTKPRAQAPTERVGEILSDSNSEFSSLDGDNDGDEHNSKAKSTQATHRNAASTRSSRNASSVSSSNGPDTAVAASNGARRTRETSGGGAKIQQLPTKASPGATAKNPTSSRRQNQARAAKGLKKTGSRKWYSDSENDDDIDVVAAARVSVKTDSHKSHQENEQGQEEDVHAMEDDDSDLEQFISGSMGERRNNVTQDEPAEKNSNKRSLGEKKLKSLRDQVESPTSEPPLKTSAKPQGVLSPQSDASDAPSFRGLDPGAKKKTGLQKLVAKTFSPFSSRRKSIETPAMDVDNALNKKKSVVASTLSDASTSSVAGGGSDRKQSMDVVGASQNPRQDSFPSSNEQSQMEQSAVFNSRKPRSTVGDMISSQNEKSRSSSINASSAPEPSGQLVNRRMSRLKQSSNGPEFGSAPRSLDSTQEILVRRALENATATSGGTATTGGSEALSPGQRKLAGAFAGHPGSSVVLEGWLRQKQRRGMKGMKKWNTRYFVLYAKTNEVRYYADVVQSAWGPIPLGEIGSISLRLIQRIGKPSHPKYRGCRFDITCRNSWGTHYADDYVSSDEENNNSNSVNNNEEAKQERSSTPRSSRVYSLMADSPQTTVTWVNTLDSLLRQ</sequence>
<feature type="compositionally biased region" description="Polar residues" evidence="1">
    <location>
        <begin position="349"/>
        <end position="373"/>
    </location>
</feature>
<dbReference type="PROSITE" id="PS50003">
    <property type="entry name" value="PH_DOMAIN"/>
    <property type="match status" value="1"/>
</dbReference>
<dbReference type="InterPro" id="IPR011993">
    <property type="entry name" value="PH-like_dom_sf"/>
</dbReference>
<feature type="domain" description="PH" evidence="2">
    <location>
        <begin position="483"/>
        <end position="632"/>
    </location>
</feature>
<dbReference type="InParanoid" id="K3WY78"/>
<name>K3WY78_GLOUD</name>
<feature type="compositionally biased region" description="Low complexity" evidence="1">
    <location>
        <begin position="395"/>
        <end position="407"/>
    </location>
</feature>
<dbReference type="AlphaFoldDB" id="K3WY78"/>
<feature type="region of interest" description="Disordered" evidence="1">
    <location>
        <begin position="448"/>
        <end position="467"/>
    </location>
</feature>
<dbReference type="EMBL" id="GL376624">
    <property type="status" value="NOT_ANNOTATED_CDS"/>
    <property type="molecule type" value="Genomic_DNA"/>
</dbReference>
<dbReference type="VEuPathDB" id="FungiDB:PYU1_G009909"/>
<feature type="compositionally biased region" description="Basic and acidic residues" evidence="1">
    <location>
        <begin position="219"/>
        <end position="241"/>
    </location>
</feature>
<feature type="region of interest" description="Disordered" evidence="1">
    <location>
        <begin position="580"/>
        <end position="611"/>
    </location>
</feature>
<dbReference type="InterPro" id="IPR001849">
    <property type="entry name" value="PH_domain"/>
</dbReference>
<evidence type="ECO:0000259" key="2">
    <source>
        <dbReference type="PROSITE" id="PS50003"/>
    </source>
</evidence>
<feature type="compositionally biased region" description="Polar residues" evidence="1">
    <location>
        <begin position="125"/>
        <end position="136"/>
    </location>
</feature>
<proteinExistence type="predicted"/>